<dbReference type="AlphaFoldDB" id="A0A3E0WJ46"/>
<dbReference type="Pfam" id="PF02622">
    <property type="entry name" value="DUF179"/>
    <property type="match status" value="1"/>
</dbReference>
<evidence type="ECO:0000313" key="3">
    <source>
        <dbReference type="Proteomes" id="UP000256763"/>
    </source>
</evidence>
<organism evidence="2 3">
    <name type="scientific">Alkalilimnicola ehrlichii</name>
    <dbReference type="NCBI Taxonomy" id="351052"/>
    <lineage>
        <taxon>Bacteria</taxon>
        <taxon>Pseudomonadati</taxon>
        <taxon>Pseudomonadota</taxon>
        <taxon>Gammaproteobacteria</taxon>
        <taxon>Chromatiales</taxon>
        <taxon>Ectothiorhodospiraceae</taxon>
        <taxon>Alkalilimnicola</taxon>
    </lineage>
</organism>
<dbReference type="SUPFAM" id="SSF143456">
    <property type="entry name" value="VC0467-like"/>
    <property type="match status" value="1"/>
</dbReference>
<gene>
    <name evidence="2" type="ORF">CAL65_20335</name>
</gene>
<dbReference type="OrthoDB" id="9807486at2"/>
<dbReference type="Proteomes" id="UP000256763">
    <property type="component" value="Unassembled WGS sequence"/>
</dbReference>
<dbReference type="PANTHER" id="PTHR30327:SF1">
    <property type="entry name" value="UPF0301 PROTEIN YQGE"/>
    <property type="match status" value="1"/>
</dbReference>
<protein>
    <submittedName>
        <fullName evidence="2">Uncharacterized protein</fullName>
    </submittedName>
</protein>
<name>A0A3E0WJ46_9GAMM</name>
<dbReference type="InterPro" id="IPR003774">
    <property type="entry name" value="AlgH-like"/>
</dbReference>
<evidence type="ECO:0000256" key="1">
    <source>
        <dbReference type="ARBA" id="ARBA00009600"/>
    </source>
</evidence>
<dbReference type="PANTHER" id="PTHR30327">
    <property type="entry name" value="UNCHARACTERIZED PROTEIN YQGE"/>
    <property type="match status" value="1"/>
</dbReference>
<comment type="similarity">
    <text evidence="1">Belongs to the UPF0301 (AlgH) family.</text>
</comment>
<dbReference type="RefSeq" id="WP_116304171.1">
    <property type="nucleotide sequence ID" value="NZ_NFZV01000043.1"/>
</dbReference>
<keyword evidence="3" id="KW-1185">Reference proteome</keyword>
<accession>A0A3E0WJ46</accession>
<dbReference type="Gene3D" id="3.40.1740.10">
    <property type="entry name" value="VC0467-like"/>
    <property type="match status" value="1"/>
</dbReference>
<reference evidence="3" key="1">
    <citation type="submission" date="2017-05" db="EMBL/GenBank/DDBJ databases">
        <authorList>
            <person name="Sharma S."/>
            <person name="Sidhu C."/>
            <person name="Pinnaka A.K."/>
        </authorList>
    </citation>
    <scope>NUCLEOTIDE SEQUENCE [LARGE SCALE GENOMIC DNA]</scope>
    <source>
        <strain evidence="3">AK93</strain>
    </source>
</reference>
<proteinExistence type="inferred from homology"/>
<comment type="caution">
    <text evidence="2">The sequence shown here is derived from an EMBL/GenBank/DDBJ whole genome shotgun (WGS) entry which is preliminary data.</text>
</comment>
<sequence length="190" mass="20519">MIDSPLTDSLLLVNPATADNPKLSHIHQSLIYIVDHSEAGTIGVNLNRFYSKPLSELVGPNSRLPTVDPERLTVPHVIFGGPLAGEEFWVLQSAAHTPAVGLSNRALALGFSPDAFAAVSEQDGRAIVGAGSFGWGPGQLERELADGLWLPFPSHYELLTAIPFHDPPLFAIHLFLQLRFGQRPPQPHAA</sequence>
<dbReference type="EMBL" id="NFZW01000033">
    <property type="protein sequence ID" value="RFA32171.1"/>
    <property type="molecule type" value="Genomic_DNA"/>
</dbReference>
<evidence type="ECO:0000313" key="2">
    <source>
        <dbReference type="EMBL" id="RFA32171.1"/>
    </source>
</evidence>
<dbReference type="GO" id="GO:0005829">
    <property type="term" value="C:cytosol"/>
    <property type="evidence" value="ECO:0007669"/>
    <property type="project" value="TreeGrafter"/>
</dbReference>